<organism evidence="1 2">
    <name type="scientific">Pseudomonas agronomica</name>
    <dbReference type="NCBI Taxonomy" id="2979328"/>
    <lineage>
        <taxon>Bacteria</taxon>
        <taxon>Pseudomonadati</taxon>
        <taxon>Pseudomonadota</taxon>
        <taxon>Gammaproteobacteria</taxon>
        <taxon>Pseudomonadales</taxon>
        <taxon>Pseudomonadaceae</taxon>
        <taxon>Pseudomonas</taxon>
    </lineage>
</organism>
<evidence type="ECO:0000313" key="2">
    <source>
        <dbReference type="Proteomes" id="UP001061999"/>
    </source>
</evidence>
<protein>
    <submittedName>
        <fullName evidence="1">Uncharacterized protein</fullName>
    </submittedName>
</protein>
<comment type="caution">
    <text evidence="1">The sequence shown here is derived from an EMBL/GenBank/DDBJ whole genome shotgun (WGS) entry which is preliminary data.</text>
</comment>
<sequence length="359" mass="39347">MTVESSVAKTRRSPHKLPAPVLAKAQGGVINPAWSKVVVTVVPYPMMACGDEVLLCWHGLNNDGEPYRHEVRRFVTGRQVGRDVVFVVREPHLAELEGGSLELSYRVTGKQLPAGLVSDPLQLVIGDVPTHLLPPIANDAVGGSLDPGRVPEGTLVTVRPYSRMAAGDRIILIASRDSKPLWRDELDIEAYAVGREVSFWIEHSNIAPHLGHSLSLTYIVRRGHLVRRAESLSIHIGPLVRPALKAPVILEAHDGWLDVDALDDAATVVIDGVGLEAGELVWFQCDGTYFTVRDCSITEEAAGQPVVFKVPAAYWRDQLDRPVYFFYKVERLDDVSQRSATETLQVRSGLPGGGKPRAE</sequence>
<dbReference type="Proteomes" id="UP001061999">
    <property type="component" value="Unassembled WGS sequence"/>
</dbReference>
<accession>A0ABT3F7S3</accession>
<dbReference type="EMBL" id="JAOSHO010000130">
    <property type="protein sequence ID" value="MCW1245151.1"/>
    <property type="molecule type" value="Genomic_DNA"/>
</dbReference>
<proteinExistence type="predicted"/>
<gene>
    <name evidence="1" type="ORF">OC610_12090</name>
</gene>
<reference evidence="1" key="1">
    <citation type="submission" date="2022-07" db="EMBL/GenBank/DDBJ databases">
        <title>Pseudomonas agronomica sp. nov.: a novel bacterium with biotechnological application in the synthesis of biofertilizers from valorized agricultural residues.</title>
        <authorList>
            <person name="Robas M."/>
            <person name="Fernandez V.M."/>
            <person name="Luna L."/>
            <person name="Provanza A."/>
            <person name="Jimenez P.A."/>
        </authorList>
    </citation>
    <scope>NUCLEOTIDE SEQUENCE</scope>
    <source>
        <strain evidence="1">SAICEU22T</strain>
    </source>
</reference>
<name>A0ABT3F7S3_9PSED</name>
<dbReference type="RefSeq" id="WP_264427971.1">
    <property type="nucleotide sequence ID" value="NZ_JAOSHO010000130.1"/>
</dbReference>
<keyword evidence="2" id="KW-1185">Reference proteome</keyword>
<evidence type="ECO:0000313" key="1">
    <source>
        <dbReference type="EMBL" id="MCW1245151.1"/>
    </source>
</evidence>